<evidence type="ECO:0000313" key="10">
    <source>
        <dbReference type="EMBL" id="AHE95440.1"/>
    </source>
</evidence>
<evidence type="ECO:0000313" key="11">
    <source>
        <dbReference type="Proteomes" id="UP000018914"/>
    </source>
</evidence>
<comment type="subcellular location">
    <subcellularLocation>
        <location evidence="1 7">Cell membrane</location>
        <topology evidence="1 7">Multi-pass membrane protein</topology>
    </subcellularLocation>
</comment>
<keyword evidence="5 8" id="KW-1133">Transmembrane helix</keyword>
<dbReference type="Proteomes" id="UP000018914">
    <property type="component" value="Chromosome"/>
</dbReference>
<evidence type="ECO:0000259" key="9">
    <source>
        <dbReference type="PROSITE" id="PS50253"/>
    </source>
</evidence>
<sequence length="258" mass="28414">MAHEETHVAHHETSPWGLPVGLVPLVLSLAAVAYFGWGWSLVGLILAGVALVLLVIGVIGWANEHFSKEPDQGLGFQGIVWFVFAEVVIFGSIFAGFWMARVTHATEWVTKWIPEGGMNLPLVGLLTLILWASSFTIWKAEKALEHNDLGGYRMWLIATMVLGTLFIALHAWEWMHLWEKGFTISSNMYGTGFYMLTGVHASHVIVGIGMQLVLLLTSGKALGKITPIKAASFYWHFVDLAWLLVAGTAYIVGSYGTF</sequence>
<accession>W0DEV5</accession>
<organism evidence="11">
    <name type="scientific">Thermocrinis ruber</name>
    <dbReference type="NCBI Taxonomy" id="75906"/>
    <lineage>
        <taxon>Bacteria</taxon>
        <taxon>Pseudomonadati</taxon>
        <taxon>Aquificota</taxon>
        <taxon>Aquificia</taxon>
        <taxon>Aquificales</taxon>
        <taxon>Aquificaceae</taxon>
        <taxon>Thermocrinis</taxon>
    </lineage>
</organism>
<dbReference type="GO" id="GO:0019646">
    <property type="term" value="P:aerobic electron transport chain"/>
    <property type="evidence" value="ECO:0007669"/>
    <property type="project" value="InterPro"/>
</dbReference>
<dbReference type="KEGG" id="trd:THERU_00830"/>
<keyword evidence="6 8" id="KW-0472">Membrane</keyword>
<feature type="transmembrane region" description="Helical" evidence="8">
    <location>
        <begin position="41"/>
        <end position="62"/>
    </location>
</feature>
<dbReference type="STRING" id="75906.THERU_00830"/>
<dbReference type="HOGENOM" id="CLU_044071_2_0_0"/>
<feature type="transmembrane region" description="Helical" evidence="8">
    <location>
        <begin position="237"/>
        <end position="256"/>
    </location>
</feature>
<dbReference type="InterPro" id="IPR000298">
    <property type="entry name" value="Cyt_c_oxidase-like_su3"/>
</dbReference>
<evidence type="ECO:0000256" key="6">
    <source>
        <dbReference type="ARBA" id="ARBA00023136"/>
    </source>
</evidence>
<dbReference type="PROSITE" id="PS50253">
    <property type="entry name" value="COX3"/>
    <property type="match status" value="1"/>
</dbReference>
<dbReference type="eggNOG" id="COG1845">
    <property type="taxonomic scope" value="Bacteria"/>
</dbReference>
<keyword evidence="4 7" id="KW-0812">Transmembrane</keyword>
<feature type="transmembrane region" description="Helical" evidence="8">
    <location>
        <begin position="152"/>
        <end position="172"/>
    </location>
</feature>
<dbReference type="OrthoDB" id="9810850at2"/>
<dbReference type="PANTHER" id="PTHR11403">
    <property type="entry name" value="CYTOCHROME C OXIDASE SUBUNIT III"/>
    <property type="match status" value="1"/>
</dbReference>
<keyword evidence="3" id="KW-1003">Cell membrane</keyword>
<dbReference type="PANTHER" id="PTHR11403:SF2">
    <property type="entry name" value="CYTOCHROME BO(3) UBIQUINOL OXIDASE SUBUNIT 3"/>
    <property type="match status" value="1"/>
</dbReference>
<feature type="transmembrane region" description="Helical" evidence="8">
    <location>
        <begin position="120"/>
        <end position="140"/>
    </location>
</feature>
<evidence type="ECO:0000256" key="2">
    <source>
        <dbReference type="ARBA" id="ARBA00010581"/>
    </source>
</evidence>
<dbReference type="EMBL" id="CP007028">
    <property type="protein sequence ID" value="AHE95440.1"/>
    <property type="molecule type" value="Genomic_DNA"/>
</dbReference>
<dbReference type="Gene3D" id="1.20.120.80">
    <property type="entry name" value="Cytochrome c oxidase, subunit III, four-helix bundle"/>
    <property type="match status" value="1"/>
</dbReference>
<evidence type="ECO:0000256" key="7">
    <source>
        <dbReference type="RuleBase" id="RU003376"/>
    </source>
</evidence>
<dbReference type="SUPFAM" id="SSF81452">
    <property type="entry name" value="Cytochrome c oxidase subunit III-like"/>
    <property type="match status" value="1"/>
</dbReference>
<name>W0DEV5_9AQUI</name>
<dbReference type="CDD" id="cd00386">
    <property type="entry name" value="Heme_Cu_Oxidase_III_like"/>
    <property type="match status" value="1"/>
</dbReference>
<gene>
    <name evidence="10" type="ORF">THERU_00830</name>
</gene>
<dbReference type="InterPro" id="IPR035973">
    <property type="entry name" value="Cyt_c_oxidase_su3-like_sf"/>
</dbReference>
<evidence type="ECO:0000256" key="3">
    <source>
        <dbReference type="ARBA" id="ARBA00022475"/>
    </source>
</evidence>
<evidence type="ECO:0000256" key="4">
    <source>
        <dbReference type="ARBA" id="ARBA00022692"/>
    </source>
</evidence>
<feature type="transmembrane region" description="Helical" evidence="8">
    <location>
        <begin position="74"/>
        <end position="100"/>
    </location>
</feature>
<feature type="transmembrane region" description="Helical" evidence="8">
    <location>
        <begin position="192"/>
        <end position="216"/>
    </location>
</feature>
<feature type="domain" description="Heme-copper oxidase subunit III family profile" evidence="9">
    <location>
        <begin position="4"/>
        <end position="254"/>
    </location>
</feature>
<dbReference type="InterPro" id="IPR013833">
    <property type="entry name" value="Cyt_c_oxidase_su3_a-hlx"/>
</dbReference>
<comment type="similarity">
    <text evidence="2 7">Belongs to the cytochrome c oxidase subunit 3 family.</text>
</comment>
<proteinExistence type="inferred from homology"/>
<dbReference type="InterPro" id="IPR024791">
    <property type="entry name" value="Cyt_c/ubiquinol_Oxase_su3"/>
</dbReference>
<dbReference type="RefSeq" id="WP_025305387.1">
    <property type="nucleotide sequence ID" value="NZ_CP007028.1"/>
</dbReference>
<dbReference type="Pfam" id="PF00510">
    <property type="entry name" value="COX3"/>
    <property type="match status" value="1"/>
</dbReference>
<evidence type="ECO:0000256" key="8">
    <source>
        <dbReference type="SAM" id="Phobius"/>
    </source>
</evidence>
<evidence type="ECO:0000256" key="1">
    <source>
        <dbReference type="ARBA" id="ARBA00004651"/>
    </source>
</evidence>
<dbReference type="GO" id="GO:0005886">
    <property type="term" value="C:plasma membrane"/>
    <property type="evidence" value="ECO:0007669"/>
    <property type="project" value="UniProtKB-SubCell"/>
</dbReference>
<keyword evidence="11" id="KW-1185">Reference proteome</keyword>
<dbReference type="GO" id="GO:0004129">
    <property type="term" value="F:cytochrome-c oxidase activity"/>
    <property type="evidence" value="ECO:0007669"/>
    <property type="project" value="InterPro"/>
</dbReference>
<protein>
    <submittedName>
        <fullName evidence="10">Cytochrome oxidase subunit III</fullName>
    </submittedName>
</protein>
<feature type="transmembrane region" description="Helical" evidence="8">
    <location>
        <begin position="16"/>
        <end position="35"/>
    </location>
</feature>
<reference evidence="10 11" key="1">
    <citation type="submission" date="2013-12" db="EMBL/GenBank/DDBJ databases">
        <authorList>
            <consortium name="DOE Joint Genome Institute"/>
            <person name="Eisen J."/>
            <person name="Huntemann M."/>
            <person name="Han J."/>
            <person name="Chen A."/>
            <person name="Kyrpides N."/>
            <person name="Mavromatis K."/>
            <person name="Markowitz V."/>
            <person name="Palaniappan K."/>
            <person name="Ivanova N."/>
            <person name="Schaumberg A."/>
            <person name="Pati A."/>
            <person name="Liolios K."/>
            <person name="Nordberg H.P."/>
            <person name="Cantor M.N."/>
            <person name="Hua S.X."/>
            <person name="Woyke T."/>
        </authorList>
    </citation>
    <scope>NUCLEOTIDE SEQUENCE [LARGE SCALE GENOMIC DNA]</scope>
    <source>
        <strain evidence="10 11">DSM 23557</strain>
    </source>
</reference>
<evidence type="ECO:0000256" key="5">
    <source>
        <dbReference type="ARBA" id="ARBA00022989"/>
    </source>
</evidence>
<dbReference type="AlphaFoldDB" id="W0DEV5"/>